<feature type="transmembrane region" description="Helical" evidence="1">
    <location>
        <begin position="37"/>
        <end position="54"/>
    </location>
</feature>
<accession>A0A1G9MPU8</accession>
<evidence type="ECO:0000256" key="1">
    <source>
        <dbReference type="SAM" id="Phobius"/>
    </source>
</evidence>
<reference evidence="3" key="1">
    <citation type="submission" date="2016-10" db="EMBL/GenBank/DDBJ databases">
        <authorList>
            <person name="Varghese N."/>
            <person name="Submissions S."/>
        </authorList>
    </citation>
    <scope>NUCLEOTIDE SEQUENCE [LARGE SCALE GENOMIC DNA]</scope>
    <source>
        <strain evidence="3">DSM 19110</strain>
    </source>
</reference>
<dbReference type="EMBL" id="FNGY01000002">
    <property type="protein sequence ID" value="SDL75675.1"/>
    <property type="molecule type" value="Genomic_DNA"/>
</dbReference>
<proteinExistence type="predicted"/>
<gene>
    <name evidence="2" type="ORF">SAMN05421820_10267</name>
</gene>
<organism evidence="2 3">
    <name type="scientific">Pedobacter steynii</name>
    <dbReference type="NCBI Taxonomy" id="430522"/>
    <lineage>
        <taxon>Bacteria</taxon>
        <taxon>Pseudomonadati</taxon>
        <taxon>Bacteroidota</taxon>
        <taxon>Sphingobacteriia</taxon>
        <taxon>Sphingobacteriales</taxon>
        <taxon>Sphingobacteriaceae</taxon>
        <taxon>Pedobacter</taxon>
    </lineage>
</organism>
<evidence type="ECO:0000313" key="2">
    <source>
        <dbReference type="EMBL" id="SDL75675.1"/>
    </source>
</evidence>
<dbReference type="Proteomes" id="UP000183200">
    <property type="component" value="Unassembled WGS sequence"/>
</dbReference>
<name>A0A1G9MPU8_9SPHI</name>
<evidence type="ECO:0000313" key="3">
    <source>
        <dbReference type="Proteomes" id="UP000183200"/>
    </source>
</evidence>
<keyword evidence="1" id="KW-0472">Membrane</keyword>
<keyword evidence="3" id="KW-1185">Reference proteome</keyword>
<sequence>MLMPFKIKKTDRDDKNHLNMLTEKGILWNTMFKQGNFFLYSIIIVILLLIYYSADLFKGIMS</sequence>
<keyword evidence="1" id="KW-0812">Transmembrane</keyword>
<dbReference type="AlphaFoldDB" id="A0A1G9MPU8"/>
<keyword evidence="1" id="KW-1133">Transmembrane helix</keyword>
<protein>
    <submittedName>
        <fullName evidence="2">Uncharacterized protein</fullName>
    </submittedName>
</protein>